<proteinExistence type="predicted"/>
<sequence length="231" mass="24404">MDIGEPAPCLHVPLAACRSMKSVITGIGNPAWSGCNMPSPMPGRSPACGPHIKINTSSTRFPQRFRRSRRHRRGHGWHCPCRGVPRGQDPVFIWAPRSPVGPGRRGKSGFGQAGADRSGFKRPGSSPQYIAGRTESAWPAPRLHRDGAGPGAPATVGHQARAFAGEVAGLPEGESQPCCAAFAEGARHGDYRCGHRGVRVTVAGSQAVSAQVCLPVFDGALHRGKAASRFH</sequence>
<evidence type="ECO:0000313" key="3">
    <source>
        <dbReference type="Proteomes" id="UP001183817"/>
    </source>
</evidence>
<organism evidence="2 3">
    <name type="scientific">Paeniglutamicibacter sulfureus</name>
    <dbReference type="NCBI Taxonomy" id="43666"/>
    <lineage>
        <taxon>Bacteria</taxon>
        <taxon>Bacillati</taxon>
        <taxon>Actinomycetota</taxon>
        <taxon>Actinomycetes</taxon>
        <taxon>Micrococcales</taxon>
        <taxon>Micrococcaceae</taxon>
        <taxon>Paeniglutamicibacter</taxon>
    </lineage>
</organism>
<feature type="region of interest" description="Disordered" evidence="1">
    <location>
        <begin position="97"/>
        <end position="127"/>
    </location>
</feature>
<keyword evidence="3" id="KW-1185">Reference proteome</keyword>
<evidence type="ECO:0000313" key="2">
    <source>
        <dbReference type="EMBL" id="MDR7357818.1"/>
    </source>
</evidence>
<evidence type="ECO:0000256" key="1">
    <source>
        <dbReference type="SAM" id="MobiDB-lite"/>
    </source>
</evidence>
<dbReference type="EMBL" id="JAVDYI010000001">
    <property type="protein sequence ID" value="MDR7357818.1"/>
    <property type="molecule type" value="Genomic_DNA"/>
</dbReference>
<dbReference type="Proteomes" id="UP001183817">
    <property type="component" value="Unassembled WGS sequence"/>
</dbReference>
<comment type="caution">
    <text evidence="2">The sequence shown here is derived from an EMBL/GenBank/DDBJ whole genome shotgun (WGS) entry which is preliminary data.</text>
</comment>
<accession>A0ABU2BGP8</accession>
<protein>
    <submittedName>
        <fullName evidence="2">Uncharacterized protein</fullName>
    </submittedName>
</protein>
<gene>
    <name evidence="2" type="ORF">J2S64_001509</name>
</gene>
<reference evidence="2 3" key="1">
    <citation type="submission" date="2023-07" db="EMBL/GenBank/DDBJ databases">
        <title>Sequencing the genomes of 1000 actinobacteria strains.</title>
        <authorList>
            <person name="Klenk H.-P."/>
        </authorList>
    </citation>
    <scope>NUCLEOTIDE SEQUENCE [LARGE SCALE GENOMIC DNA]</scope>
    <source>
        <strain evidence="2 3">DSM 20167</strain>
    </source>
</reference>
<name>A0ABU2BGP8_9MICC</name>